<sequence length="213" mass="22260">MKAILVLAFLLAAIFHTGNSKIYHILRVLTVIACAQNGTTHSTTTATITKTVLQTETVMVDLMTALPGELLTALPGIASASAGDVSIELKSVYVQTVELTATATATATSTTTIISTEIYGVVVTSMSTFTAIANSTSTDINIEEVTSFSTKQIGTTITTTSVVPASTSPLSIVDALAHQYSLGGGGDNVTADPWLVFSVVSLCFAHYFFFAHN</sequence>
<evidence type="ECO:0000313" key="3">
    <source>
        <dbReference type="Proteomes" id="UP000306584"/>
    </source>
</evidence>
<dbReference type="Proteomes" id="UP000306584">
    <property type="component" value="Unassembled WGS sequence"/>
</dbReference>
<dbReference type="EMBL" id="QZBD01000023">
    <property type="protein sequence ID" value="THY35387.1"/>
    <property type="molecule type" value="Genomic_DNA"/>
</dbReference>
<evidence type="ECO:0000256" key="1">
    <source>
        <dbReference type="SAM" id="SignalP"/>
    </source>
</evidence>
<organism evidence="2 3">
    <name type="scientific">Aureobasidium pullulans</name>
    <name type="common">Black yeast</name>
    <name type="synonym">Pullularia pullulans</name>
    <dbReference type="NCBI Taxonomy" id="5580"/>
    <lineage>
        <taxon>Eukaryota</taxon>
        <taxon>Fungi</taxon>
        <taxon>Dikarya</taxon>
        <taxon>Ascomycota</taxon>
        <taxon>Pezizomycotina</taxon>
        <taxon>Dothideomycetes</taxon>
        <taxon>Dothideomycetidae</taxon>
        <taxon>Dothideales</taxon>
        <taxon>Saccotheciaceae</taxon>
        <taxon>Aureobasidium</taxon>
    </lineage>
</organism>
<name>A0A4S9LZ90_AURPU</name>
<feature type="signal peptide" evidence="1">
    <location>
        <begin position="1"/>
        <end position="20"/>
    </location>
</feature>
<comment type="caution">
    <text evidence="2">The sequence shown here is derived from an EMBL/GenBank/DDBJ whole genome shotgun (WGS) entry which is preliminary data.</text>
</comment>
<reference evidence="2 3" key="1">
    <citation type="submission" date="2018-10" db="EMBL/GenBank/DDBJ databases">
        <title>Fifty Aureobasidium pullulans genomes reveal a recombining polyextremotolerant generalist.</title>
        <authorList>
            <person name="Gostincar C."/>
            <person name="Turk M."/>
            <person name="Zajc J."/>
            <person name="Gunde-Cimerman N."/>
        </authorList>
    </citation>
    <scope>NUCLEOTIDE SEQUENCE [LARGE SCALE GENOMIC DNA]</scope>
    <source>
        <strain evidence="2 3">EXF-6604</strain>
    </source>
</reference>
<gene>
    <name evidence="2" type="ORF">D6D01_01338</name>
</gene>
<feature type="chain" id="PRO_5020583114" evidence="1">
    <location>
        <begin position="21"/>
        <end position="213"/>
    </location>
</feature>
<proteinExistence type="predicted"/>
<accession>A0A4S9LZ90</accession>
<dbReference type="AlphaFoldDB" id="A0A4S9LZ90"/>
<keyword evidence="1" id="KW-0732">Signal</keyword>
<evidence type="ECO:0000313" key="2">
    <source>
        <dbReference type="EMBL" id="THY35387.1"/>
    </source>
</evidence>
<protein>
    <submittedName>
        <fullName evidence="2">Uncharacterized protein</fullName>
    </submittedName>
</protein>